<dbReference type="OrthoDB" id="306412at2759"/>
<gene>
    <name evidence="8" type="ORF">FGO68_gene4160</name>
</gene>
<dbReference type="EMBL" id="RRYP01024827">
    <property type="protein sequence ID" value="TNV72028.1"/>
    <property type="molecule type" value="Genomic_DNA"/>
</dbReference>
<comment type="caution">
    <text evidence="8">The sequence shown here is derived from an EMBL/GenBank/DDBJ whole genome shotgun (WGS) entry which is preliminary data.</text>
</comment>
<keyword evidence="9" id="KW-1185">Reference proteome</keyword>
<reference evidence="8" key="1">
    <citation type="submission" date="2019-06" db="EMBL/GenBank/DDBJ databases">
        <authorList>
            <person name="Zheng W."/>
        </authorList>
    </citation>
    <scope>NUCLEOTIDE SEQUENCE</scope>
    <source>
        <strain evidence="8">QDHG01</strain>
    </source>
</reference>
<evidence type="ECO:0000313" key="9">
    <source>
        <dbReference type="Proteomes" id="UP000785679"/>
    </source>
</evidence>
<keyword evidence="5 7" id="KW-0472">Membrane</keyword>
<keyword evidence="2 7" id="KW-0812">Transmembrane</keyword>
<evidence type="ECO:0000313" key="8">
    <source>
        <dbReference type="EMBL" id="TNV72028.1"/>
    </source>
</evidence>
<feature type="transmembrane region" description="Helical" evidence="7">
    <location>
        <begin position="35"/>
        <end position="57"/>
    </location>
</feature>
<comment type="subcellular location">
    <subcellularLocation>
        <location evidence="1">Golgi apparatus membrane</location>
        <topology evidence="1">Multi-pass membrane protein</topology>
    </subcellularLocation>
</comment>
<dbReference type="InterPro" id="IPR007305">
    <property type="entry name" value="Vesicle_transpt_Got1/SFT2"/>
</dbReference>
<dbReference type="Proteomes" id="UP000785679">
    <property type="component" value="Unassembled WGS sequence"/>
</dbReference>
<feature type="transmembrane region" description="Helical" evidence="7">
    <location>
        <begin position="96"/>
        <end position="121"/>
    </location>
</feature>
<evidence type="ECO:0000256" key="2">
    <source>
        <dbReference type="ARBA" id="ARBA00022692"/>
    </source>
</evidence>
<sequence>MFYEDSKSIGIGLIVLGLLVYILGIFLFLDRAMLAIGNISFLMGVVALVGFKNAVAFFSRSSKIQGSAFFFLGLVFIIIGWYLFTVLGFLCQLYGIFLLFRSFIGTILVYAQGLPFVGGFLRSDAVQRAAKVIETVGSGDSKKRSKFEV</sequence>
<evidence type="ECO:0000256" key="3">
    <source>
        <dbReference type="ARBA" id="ARBA00022989"/>
    </source>
</evidence>
<evidence type="ECO:0000256" key="7">
    <source>
        <dbReference type="SAM" id="Phobius"/>
    </source>
</evidence>
<evidence type="ECO:0000256" key="5">
    <source>
        <dbReference type="ARBA" id="ARBA00023136"/>
    </source>
</evidence>
<keyword evidence="3 7" id="KW-1133">Transmembrane helix</keyword>
<comment type="similarity">
    <text evidence="6">Belongs to the GOT1 family.</text>
</comment>
<evidence type="ECO:0000256" key="4">
    <source>
        <dbReference type="ARBA" id="ARBA00023034"/>
    </source>
</evidence>
<organism evidence="8 9">
    <name type="scientific">Halteria grandinella</name>
    <dbReference type="NCBI Taxonomy" id="5974"/>
    <lineage>
        <taxon>Eukaryota</taxon>
        <taxon>Sar</taxon>
        <taxon>Alveolata</taxon>
        <taxon>Ciliophora</taxon>
        <taxon>Intramacronucleata</taxon>
        <taxon>Spirotrichea</taxon>
        <taxon>Stichotrichia</taxon>
        <taxon>Sporadotrichida</taxon>
        <taxon>Halteriidae</taxon>
        <taxon>Halteria</taxon>
    </lineage>
</organism>
<dbReference type="GO" id="GO:0005829">
    <property type="term" value="C:cytosol"/>
    <property type="evidence" value="ECO:0007669"/>
    <property type="project" value="GOC"/>
</dbReference>
<protein>
    <recommendedName>
        <fullName evidence="10">Vesicle transport protein GOT1B</fullName>
    </recommendedName>
</protein>
<accession>A0A8J8NBX0</accession>
<proteinExistence type="inferred from homology"/>
<keyword evidence="4" id="KW-0333">Golgi apparatus</keyword>
<evidence type="ECO:0000256" key="6">
    <source>
        <dbReference type="ARBA" id="ARBA00025799"/>
    </source>
</evidence>
<feature type="transmembrane region" description="Helical" evidence="7">
    <location>
        <begin position="69"/>
        <end position="90"/>
    </location>
</feature>
<dbReference type="GO" id="GO:0006888">
    <property type="term" value="P:endoplasmic reticulum to Golgi vesicle-mediated transport"/>
    <property type="evidence" value="ECO:0007669"/>
    <property type="project" value="InterPro"/>
</dbReference>
<name>A0A8J8NBX0_HALGN</name>
<dbReference type="Pfam" id="PF04178">
    <property type="entry name" value="Got1"/>
    <property type="match status" value="1"/>
</dbReference>
<dbReference type="InterPro" id="IPR045176">
    <property type="entry name" value="Got1"/>
</dbReference>
<dbReference type="PANTHER" id="PTHR21493:SF9">
    <property type="entry name" value="GOLGI TRANSPORT PROTEIN 1-RELATED"/>
    <property type="match status" value="1"/>
</dbReference>
<feature type="transmembrane region" description="Helical" evidence="7">
    <location>
        <begin position="9"/>
        <end position="29"/>
    </location>
</feature>
<evidence type="ECO:0000256" key="1">
    <source>
        <dbReference type="ARBA" id="ARBA00004653"/>
    </source>
</evidence>
<evidence type="ECO:0008006" key="10">
    <source>
        <dbReference type="Google" id="ProtNLM"/>
    </source>
</evidence>
<dbReference type="AlphaFoldDB" id="A0A8J8NBX0"/>
<dbReference type="GO" id="GO:0000139">
    <property type="term" value="C:Golgi membrane"/>
    <property type="evidence" value="ECO:0007669"/>
    <property type="project" value="UniProtKB-SubCell"/>
</dbReference>
<dbReference type="GO" id="GO:0042147">
    <property type="term" value="P:retrograde transport, endosome to Golgi"/>
    <property type="evidence" value="ECO:0007669"/>
    <property type="project" value="InterPro"/>
</dbReference>
<dbReference type="PANTHER" id="PTHR21493">
    <property type="entry name" value="CGI-141-RELATED/LIPASE CONTAINING PROTEIN"/>
    <property type="match status" value="1"/>
</dbReference>